<accession>A0A7X8YI72</accession>
<protein>
    <submittedName>
        <fullName evidence="1">Uncharacterized protein</fullName>
    </submittedName>
</protein>
<proteinExistence type="predicted"/>
<sequence>MKNHIFHTIPSKNEIVFSACFQTDRGKPFTCAAFRALVRKFIHTSPQYTIQVMASQAVKLTLELANGDSHKVKNSTTEQRLYMHF</sequence>
<organism evidence="1 2">
    <name type="scientific">Vibrio agarilyticus</name>
    <dbReference type="NCBI Taxonomy" id="2726741"/>
    <lineage>
        <taxon>Bacteria</taxon>
        <taxon>Pseudomonadati</taxon>
        <taxon>Pseudomonadota</taxon>
        <taxon>Gammaproteobacteria</taxon>
        <taxon>Vibrionales</taxon>
        <taxon>Vibrionaceae</taxon>
        <taxon>Vibrio</taxon>
    </lineage>
</organism>
<dbReference type="RefSeq" id="WP_168837946.1">
    <property type="nucleotide sequence ID" value="NZ_JABAIK010000034.1"/>
</dbReference>
<evidence type="ECO:0000313" key="1">
    <source>
        <dbReference type="EMBL" id="NLS14873.1"/>
    </source>
</evidence>
<name>A0A7X8YI72_9VIBR</name>
<dbReference type="Proteomes" id="UP000535589">
    <property type="component" value="Unassembled WGS sequence"/>
</dbReference>
<gene>
    <name evidence="1" type="ORF">HGP28_18610</name>
</gene>
<dbReference type="EMBL" id="JABAIK010000034">
    <property type="protein sequence ID" value="NLS14873.1"/>
    <property type="molecule type" value="Genomic_DNA"/>
</dbReference>
<dbReference type="AlphaFoldDB" id="A0A7X8YI72"/>
<reference evidence="1 2" key="1">
    <citation type="submission" date="2020-04" db="EMBL/GenBank/DDBJ databases">
        <title>Vibrio sp. SM6, a novel species isolated from seawater.</title>
        <authorList>
            <person name="Wang X."/>
        </authorList>
    </citation>
    <scope>NUCLEOTIDE SEQUENCE [LARGE SCALE GENOMIC DNA]</scope>
    <source>
        <strain evidence="1 2">SM6</strain>
    </source>
</reference>
<comment type="caution">
    <text evidence="1">The sequence shown here is derived from an EMBL/GenBank/DDBJ whole genome shotgun (WGS) entry which is preliminary data.</text>
</comment>
<keyword evidence="2" id="KW-1185">Reference proteome</keyword>
<evidence type="ECO:0000313" key="2">
    <source>
        <dbReference type="Proteomes" id="UP000535589"/>
    </source>
</evidence>